<evidence type="ECO:0008006" key="5">
    <source>
        <dbReference type="Google" id="ProtNLM"/>
    </source>
</evidence>
<protein>
    <recommendedName>
        <fullName evidence="5">Secreted protein</fullName>
    </recommendedName>
</protein>
<feature type="compositionally biased region" description="Acidic residues" evidence="1">
    <location>
        <begin position="30"/>
        <end position="42"/>
    </location>
</feature>
<feature type="region of interest" description="Disordered" evidence="1">
    <location>
        <begin position="29"/>
        <end position="50"/>
    </location>
</feature>
<dbReference type="EMBL" id="RBNI01012190">
    <property type="protein sequence ID" value="RUP42881.1"/>
    <property type="molecule type" value="Genomic_DNA"/>
</dbReference>
<feature type="chain" id="PRO_5019508786" description="Secreted protein" evidence="2">
    <location>
        <begin position="28"/>
        <end position="96"/>
    </location>
</feature>
<feature type="signal peptide" evidence="2">
    <location>
        <begin position="1"/>
        <end position="27"/>
    </location>
</feature>
<dbReference type="Proteomes" id="UP000268093">
    <property type="component" value="Unassembled WGS sequence"/>
</dbReference>
<gene>
    <name evidence="3" type="ORF">BC936DRAFT_137943</name>
</gene>
<evidence type="ECO:0000313" key="4">
    <source>
        <dbReference type="Proteomes" id="UP000268093"/>
    </source>
</evidence>
<sequence>MFKKRNWLWLLFLATFIMLLLARAARAEDEVPDDDEDDEDDPPYTWEPPKAGIKREITRKLSLCSHRLSCSSANADIARQKSRELNVIKKPVYSVD</sequence>
<evidence type="ECO:0000256" key="2">
    <source>
        <dbReference type="SAM" id="SignalP"/>
    </source>
</evidence>
<evidence type="ECO:0000313" key="3">
    <source>
        <dbReference type="EMBL" id="RUP42881.1"/>
    </source>
</evidence>
<name>A0A433CW59_9FUNG</name>
<keyword evidence="4" id="KW-1185">Reference proteome</keyword>
<comment type="caution">
    <text evidence="3">The sequence shown here is derived from an EMBL/GenBank/DDBJ whole genome shotgun (WGS) entry which is preliminary data.</text>
</comment>
<evidence type="ECO:0000256" key="1">
    <source>
        <dbReference type="SAM" id="MobiDB-lite"/>
    </source>
</evidence>
<dbReference type="AlphaFoldDB" id="A0A433CW59"/>
<accession>A0A433CW59</accession>
<reference evidence="3 4" key="1">
    <citation type="journal article" date="2018" name="New Phytol.">
        <title>Phylogenomics of Endogonaceae and evolution of mycorrhizas within Mucoromycota.</title>
        <authorList>
            <person name="Chang Y."/>
            <person name="Desiro A."/>
            <person name="Na H."/>
            <person name="Sandor L."/>
            <person name="Lipzen A."/>
            <person name="Clum A."/>
            <person name="Barry K."/>
            <person name="Grigoriev I.V."/>
            <person name="Martin F.M."/>
            <person name="Stajich J.E."/>
            <person name="Smith M.E."/>
            <person name="Bonito G."/>
            <person name="Spatafora J.W."/>
        </authorList>
    </citation>
    <scope>NUCLEOTIDE SEQUENCE [LARGE SCALE GENOMIC DNA]</scope>
    <source>
        <strain evidence="3 4">GMNB39</strain>
    </source>
</reference>
<organism evidence="3 4">
    <name type="scientific">Jimgerdemannia flammicorona</name>
    <dbReference type="NCBI Taxonomy" id="994334"/>
    <lineage>
        <taxon>Eukaryota</taxon>
        <taxon>Fungi</taxon>
        <taxon>Fungi incertae sedis</taxon>
        <taxon>Mucoromycota</taxon>
        <taxon>Mucoromycotina</taxon>
        <taxon>Endogonomycetes</taxon>
        <taxon>Endogonales</taxon>
        <taxon>Endogonaceae</taxon>
        <taxon>Jimgerdemannia</taxon>
    </lineage>
</organism>
<keyword evidence="2" id="KW-0732">Signal</keyword>
<proteinExistence type="predicted"/>